<evidence type="ECO:0000313" key="2">
    <source>
        <dbReference type="EMBL" id="PKI70401.1"/>
    </source>
</evidence>
<sequence>MEPHSSLKRVSQRQEEGPRNAQGVGFERDWMGFAVDCEASSAISPTESAVPQAIQRQNPTKEMGRALIQRLSREEESHVHNFRPHVHASVMGSLFDARAGVQRYEHRGSPDQPSP</sequence>
<dbReference type="AlphaFoldDB" id="A0A2I0KPJ2"/>
<gene>
    <name evidence="2" type="ORF">CRG98_009176</name>
</gene>
<evidence type="ECO:0000313" key="3">
    <source>
        <dbReference type="Proteomes" id="UP000233551"/>
    </source>
</evidence>
<keyword evidence="3" id="KW-1185">Reference proteome</keyword>
<dbReference type="Proteomes" id="UP000233551">
    <property type="component" value="Unassembled WGS sequence"/>
</dbReference>
<name>A0A2I0KPJ2_PUNGR</name>
<protein>
    <submittedName>
        <fullName evidence="2">Uncharacterized protein</fullName>
    </submittedName>
</protein>
<feature type="compositionally biased region" description="Basic residues" evidence="1">
    <location>
        <begin position="1"/>
        <end position="11"/>
    </location>
</feature>
<proteinExistence type="predicted"/>
<evidence type="ECO:0000256" key="1">
    <source>
        <dbReference type="SAM" id="MobiDB-lite"/>
    </source>
</evidence>
<reference evidence="2 3" key="1">
    <citation type="submission" date="2017-11" db="EMBL/GenBank/DDBJ databases">
        <title>De-novo sequencing of pomegranate (Punica granatum L.) genome.</title>
        <authorList>
            <person name="Akparov Z."/>
            <person name="Amiraslanov A."/>
            <person name="Hajiyeva S."/>
            <person name="Abbasov M."/>
            <person name="Kaur K."/>
            <person name="Hamwieh A."/>
            <person name="Solovyev V."/>
            <person name="Salamov A."/>
            <person name="Braich B."/>
            <person name="Kosarev P."/>
            <person name="Mahmoud A."/>
            <person name="Hajiyev E."/>
            <person name="Babayeva S."/>
            <person name="Izzatullayeva V."/>
            <person name="Mammadov A."/>
            <person name="Mammadov A."/>
            <person name="Sharifova S."/>
            <person name="Ojaghi J."/>
            <person name="Eynullazada K."/>
            <person name="Bayramov B."/>
            <person name="Abdulazimova A."/>
            <person name="Shahmuradov I."/>
        </authorList>
    </citation>
    <scope>NUCLEOTIDE SEQUENCE [LARGE SCALE GENOMIC DNA]</scope>
    <source>
        <strain evidence="3">cv. AG2017</strain>
        <tissue evidence="2">Leaf</tissue>
    </source>
</reference>
<organism evidence="2 3">
    <name type="scientific">Punica granatum</name>
    <name type="common">Pomegranate</name>
    <dbReference type="NCBI Taxonomy" id="22663"/>
    <lineage>
        <taxon>Eukaryota</taxon>
        <taxon>Viridiplantae</taxon>
        <taxon>Streptophyta</taxon>
        <taxon>Embryophyta</taxon>
        <taxon>Tracheophyta</taxon>
        <taxon>Spermatophyta</taxon>
        <taxon>Magnoliopsida</taxon>
        <taxon>eudicotyledons</taxon>
        <taxon>Gunneridae</taxon>
        <taxon>Pentapetalae</taxon>
        <taxon>rosids</taxon>
        <taxon>malvids</taxon>
        <taxon>Myrtales</taxon>
        <taxon>Lythraceae</taxon>
        <taxon>Punica</taxon>
    </lineage>
</organism>
<accession>A0A2I0KPJ2</accession>
<feature type="region of interest" description="Disordered" evidence="1">
    <location>
        <begin position="1"/>
        <end position="25"/>
    </location>
</feature>
<comment type="caution">
    <text evidence="2">The sequence shown here is derived from an EMBL/GenBank/DDBJ whole genome shotgun (WGS) entry which is preliminary data.</text>
</comment>
<dbReference type="EMBL" id="PGOL01000453">
    <property type="protein sequence ID" value="PKI70401.1"/>
    <property type="molecule type" value="Genomic_DNA"/>
</dbReference>